<dbReference type="InterPro" id="IPR050425">
    <property type="entry name" value="NAD(P)_dehydrat-like"/>
</dbReference>
<proteinExistence type="inferred from homology"/>
<comment type="similarity">
    <text evidence="2">Belongs to the NAD(P)-dependent epimerase/dehydratase family. Dihydroflavonol-4-reductase subfamily.</text>
</comment>
<dbReference type="SUPFAM" id="SSF51735">
    <property type="entry name" value="NAD(P)-binding Rossmann-fold domains"/>
    <property type="match status" value="1"/>
</dbReference>
<feature type="domain" description="NAD-dependent epimerase/dehydratase" evidence="3">
    <location>
        <begin position="21"/>
        <end position="263"/>
    </location>
</feature>
<dbReference type="PANTHER" id="PTHR10366">
    <property type="entry name" value="NAD DEPENDENT EPIMERASE/DEHYDRATASE"/>
    <property type="match status" value="1"/>
</dbReference>
<dbReference type="GO" id="GO:0016616">
    <property type="term" value="F:oxidoreductase activity, acting on the CH-OH group of donors, NAD or NADP as acceptor"/>
    <property type="evidence" value="ECO:0007669"/>
    <property type="project" value="TreeGrafter"/>
</dbReference>
<evidence type="ECO:0000313" key="5">
    <source>
        <dbReference type="Proteomes" id="UP000281547"/>
    </source>
</evidence>
<accession>A0A433XFY2</accession>
<keyword evidence="5" id="KW-1185">Reference proteome</keyword>
<evidence type="ECO:0000256" key="1">
    <source>
        <dbReference type="ARBA" id="ARBA00023002"/>
    </source>
</evidence>
<dbReference type="Pfam" id="PF01370">
    <property type="entry name" value="Epimerase"/>
    <property type="match status" value="1"/>
</dbReference>
<evidence type="ECO:0000256" key="2">
    <source>
        <dbReference type="ARBA" id="ARBA00023445"/>
    </source>
</evidence>
<evidence type="ECO:0000259" key="3">
    <source>
        <dbReference type="Pfam" id="PF01370"/>
    </source>
</evidence>
<gene>
    <name evidence="4" type="ORF">EMQ25_07570</name>
</gene>
<dbReference type="InterPro" id="IPR001509">
    <property type="entry name" value="Epimerase_deHydtase"/>
</dbReference>
<dbReference type="EMBL" id="RZNJ01000002">
    <property type="protein sequence ID" value="RUT32976.1"/>
    <property type="molecule type" value="Genomic_DNA"/>
</dbReference>
<name>A0A433XFY2_9HYPH</name>
<organism evidence="4 5">
    <name type="scientific">Arsenicitalea aurantiaca</name>
    <dbReference type="NCBI Taxonomy" id="1783274"/>
    <lineage>
        <taxon>Bacteria</taxon>
        <taxon>Pseudomonadati</taxon>
        <taxon>Pseudomonadota</taxon>
        <taxon>Alphaproteobacteria</taxon>
        <taxon>Hyphomicrobiales</taxon>
        <taxon>Devosiaceae</taxon>
        <taxon>Arsenicitalea</taxon>
    </lineage>
</organism>
<keyword evidence="1" id="KW-0560">Oxidoreductase</keyword>
<protein>
    <submittedName>
        <fullName evidence="4">NAD-dependent epimerase/dehydratase family protein</fullName>
    </submittedName>
</protein>
<dbReference type="InterPro" id="IPR036291">
    <property type="entry name" value="NAD(P)-bd_dom_sf"/>
</dbReference>
<dbReference type="Gene3D" id="3.40.50.720">
    <property type="entry name" value="NAD(P)-binding Rossmann-like Domain"/>
    <property type="match status" value="1"/>
</dbReference>
<comment type="caution">
    <text evidence="4">The sequence shown here is derived from an EMBL/GenBank/DDBJ whole genome shotgun (WGS) entry which is preliminary data.</text>
</comment>
<evidence type="ECO:0000313" key="4">
    <source>
        <dbReference type="EMBL" id="RUT32976.1"/>
    </source>
</evidence>
<reference evidence="4 5" key="1">
    <citation type="journal article" date="2016" name="Int. J. Syst. Evol. Microbiol.">
        <title>Arsenicitalea aurantiaca gen. nov., sp. nov., a new member of the family Hyphomicrobiaceae, isolated from high-arsenic sediment.</title>
        <authorList>
            <person name="Mu Y."/>
            <person name="Zhou L."/>
            <person name="Zeng X.C."/>
            <person name="Liu L."/>
            <person name="Pan Y."/>
            <person name="Chen X."/>
            <person name="Wang J."/>
            <person name="Li S."/>
            <person name="Li W.J."/>
            <person name="Wang Y."/>
        </authorList>
    </citation>
    <scope>NUCLEOTIDE SEQUENCE [LARGE SCALE GENOMIC DNA]</scope>
    <source>
        <strain evidence="4 5">42-50</strain>
    </source>
</reference>
<dbReference type="AlphaFoldDB" id="A0A433XFY2"/>
<sequence>MLDWVGQPGGGAWAMDGKGLVLVTGATGFVGKWTVISLLRAGYAVRGSVRDAGKAEMVRAAVRQEVGAEAVDRLDFVVLDLLDDAGWAEAMSGVSSVMHVATVIRGDEPKDPQIVVRPAMEGTARVMRFAHEAGVNRVIITSSIATVGYGHGQVSGRRTYTEEDFTNLAGMRWTWAYCIGKTRAEQAAWAFAREHGMALTTIHPGMILGPALDADASISLGAVTGLLDGTTPAMPNIGFSVSDVRDVADLHVAALERPEAAGERYLATGRYLWFREIADILRAAYPDRTITQKIVPDWIMRALAYMGGPVRQIINDIGNEKHFDGAKGEALLGRPFRSAEDAVLGAAESAIRLGLLKAPQGKKAAA</sequence>
<dbReference type="Proteomes" id="UP000281547">
    <property type="component" value="Unassembled WGS sequence"/>
</dbReference>
<dbReference type="PANTHER" id="PTHR10366:SF564">
    <property type="entry name" value="STEROL-4-ALPHA-CARBOXYLATE 3-DEHYDROGENASE, DECARBOXYLATING"/>
    <property type="match status" value="1"/>
</dbReference>